<dbReference type="InterPro" id="IPR001398">
    <property type="entry name" value="Macrophage_inhib_fac"/>
</dbReference>
<evidence type="ECO:0000313" key="2">
    <source>
        <dbReference type="EMBL" id="KAF8397190.1"/>
    </source>
</evidence>
<keyword evidence="3" id="KW-1185">Reference proteome</keyword>
<comment type="caution">
    <text evidence="2">The sequence shown here is derived from an EMBL/GenBank/DDBJ whole genome shotgun (WGS) entry which is preliminary data.</text>
</comment>
<evidence type="ECO:0000313" key="3">
    <source>
        <dbReference type="Proteomes" id="UP000655225"/>
    </source>
</evidence>
<dbReference type="SUPFAM" id="SSF55331">
    <property type="entry name" value="Tautomerase/MIF"/>
    <property type="match status" value="1"/>
</dbReference>
<evidence type="ECO:0000256" key="1">
    <source>
        <dbReference type="ARBA" id="ARBA00005851"/>
    </source>
</evidence>
<dbReference type="OMA" id="FHDTKAG"/>
<dbReference type="PANTHER" id="PTHR11954:SF25">
    <property type="entry name" value="LS1-LIKE PROTEIN"/>
    <property type="match status" value="1"/>
</dbReference>
<dbReference type="Pfam" id="PF01187">
    <property type="entry name" value="MIF"/>
    <property type="match status" value="1"/>
</dbReference>
<gene>
    <name evidence="2" type="ORF">HHK36_016097</name>
</gene>
<accession>A0A834YZ45</accession>
<organism evidence="2 3">
    <name type="scientific">Tetracentron sinense</name>
    <name type="common">Spur-leaf</name>
    <dbReference type="NCBI Taxonomy" id="13715"/>
    <lineage>
        <taxon>Eukaryota</taxon>
        <taxon>Viridiplantae</taxon>
        <taxon>Streptophyta</taxon>
        <taxon>Embryophyta</taxon>
        <taxon>Tracheophyta</taxon>
        <taxon>Spermatophyta</taxon>
        <taxon>Magnoliopsida</taxon>
        <taxon>Trochodendrales</taxon>
        <taxon>Trochodendraceae</taxon>
        <taxon>Tetracentron</taxon>
    </lineage>
</organism>
<dbReference type="GO" id="GO:0050178">
    <property type="term" value="F:phenylpyruvate tautomerase activity"/>
    <property type="evidence" value="ECO:0007669"/>
    <property type="project" value="TreeGrafter"/>
</dbReference>
<comment type="similarity">
    <text evidence="1">Belongs to the MIF family.</text>
</comment>
<dbReference type="EMBL" id="JABCRI010000011">
    <property type="protein sequence ID" value="KAF8397190.1"/>
    <property type="molecule type" value="Genomic_DNA"/>
</dbReference>
<reference evidence="2 3" key="1">
    <citation type="submission" date="2020-04" db="EMBL/GenBank/DDBJ databases">
        <title>Plant Genome Project.</title>
        <authorList>
            <person name="Zhang R.-G."/>
        </authorList>
    </citation>
    <scope>NUCLEOTIDE SEQUENCE [LARGE SCALE GENOMIC DNA]</scope>
    <source>
        <strain evidence="2">YNK0</strain>
        <tissue evidence="2">Leaf</tissue>
    </source>
</reference>
<sequence length="85" mass="9394">MSEIIGRPESYVMILLKGSVPIWFGGTYEPAAFGEVVAIGGLTSEVRKKLIARIGTILETRLSVPKTRFLLKFHDTKAGRLDSKM</sequence>
<name>A0A834YZ45_TETSI</name>
<dbReference type="Proteomes" id="UP000655225">
    <property type="component" value="Unassembled WGS sequence"/>
</dbReference>
<protein>
    <recommendedName>
        <fullName evidence="4">Macrophage migration inhibitory factor</fullName>
    </recommendedName>
</protein>
<dbReference type="PANTHER" id="PTHR11954">
    <property type="entry name" value="D-DOPACHROME DECARBOXYLASE"/>
    <property type="match status" value="1"/>
</dbReference>
<dbReference type="AlphaFoldDB" id="A0A834YZ45"/>
<proteinExistence type="inferred from homology"/>
<dbReference type="OrthoDB" id="255819at2759"/>
<evidence type="ECO:0008006" key="4">
    <source>
        <dbReference type="Google" id="ProtNLM"/>
    </source>
</evidence>
<dbReference type="Gene3D" id="3.30.429.10">
    <property type="entry name" value="Macrophage Migration Inhibitory Factor"/>
    <property type="match status" value="1"/>
</dbReference>
<dbReference type="GO" id="GO:0005615">
    <property type="term" value="C:extracellular space"/>
    <property type="evidence" value="ECO:0007669"/>
    <property type="project" value="TreeGrafter"/>
</dbReference>
<dbReference type="InterPro" id="IPR014347">
    <property type="entry name" value="Tautomerase/MIF_sf"/>
</dbReference>